<organism evidence="9 10">
    <name type="scientific">Candidatus Colwellbacteria bacterium CG10_big_fil_rev_8_21_14_0_10_41_28</name>
    <dbReference type="NCBI Taxonomy" id="1974539"/>
    <lineage>
        <taxon>Bacteria</taxon>
        <taxon>Candidatus Colwelliibacteriota</taxon>
    </lineage>
</organism>
<dbReference type="GO" id="GO:0005829">
    <property type="term" value="C:cytosol"/>
    <property type="evidence" value="ECO:0007669"/>
    <property type="project" value="TreeGrafter"/>
</dbReference>
<evidence type="ECO:0000256" key="4">
    <source>
        <dbReference type="ARBA" id="ARBA00022980"/>
    </source>
</evidence>
<dbReference type="PANTHER" id="PTHR33398:SF1">
    <property type="entry name" value="SMALL RIBOSOMAL SUBUNIT PROTEIN BS20C"/>
    <property type="match status" value="1"/>
</dbReference>
<dbReference type="EMBL" id="PFAG01000009">
    <property type="protein sequence ID" value="PIR98610.1"/>
    <property type="molecule type" value="Genomic_DNA"/>
</dbReference>
<dbReference type="NCBIfam" id="TIGR00029">
    <property type="entry name" value="S20"/>
    <property type="match status" value="1"/>
</dbReference>
<comment type="caution">
    <text evidence="9">The sequence shown here is derived from an EMBL/GenBank/DDBJ whole genome shotgun (WGS) entry which is preliminary data.</text>
</comment>
<evidence type="ECO:0000256" key="1">
    <source>
        <dbReference type="ARBA" id="ARBA00007634"/>
    </source>
</evidence>
<evidence type="ECO:0000256" key="7">
    <source>
        <dbReference type="HAMAP-Rule" id="MF_00500"/>
    </source>
</evidence>
<proteinExistence type="inferred from homology"/>
<keyword evidence="4 7" id="KW-0689">Ribosomal protein</keyword>
<dbReference type="Gene3D" id="1.20.58.110">
    <property type="entry name" value="Ribosomal protein S20"/>
    <property type="match status" value="1"/>
</dbReference>
<dbReference type="SUPFAM" id="SSF46992">
    <property type="entry name" value="Ribosomal protein S20"/>
    <property type="match status" value="1"/>
</dbReference>
<dbReference type="HAMAP" id="MF_00500">
    <property type="entry name" value="Ribosomal_bS20"/>
    <property type="match status" value="1"/>
</dbReference>
<dbReference type="InterPro" id="IPR002583">
    <property type="entry name" value="Ribosomal_bS20"/>
</dbReference>
<dbReference type="AlphaFoldDB" id="A0A2H0VJW6"/>
<evidence type="ECO:0000256" key="2">
    <source>
        <dbReference type="ARBA" id="ARBA00022730"/>
    </source>
</evidence>
<evidence type="ECO:0000256" key="8">
    <source>
        <dbReference type="SAM" id="MobiDB-lite"/>
    </source>
</evidence>
<dbReference type="InterPro" id="IPR036510">
    <property type="entry name" value="Ribosomal_bS20_sf"/>
</dbReference>
<protein>
    <recommendedName>
        <fullName evidence="6 7">Small ribosomal subunit protein bS20</fullName>
    </recommendedName>
</protein>
<dbReference type="GO" id="GO:0015935">
    <property type="term" value="C:small ribosomal subunit"/>
    <property type="evidence" value="ECO:0007669"/>
    <property type="project" value="TreeGrafter"/>
</dbReference>
<gene>
    <name evidence="7 9" type="primary">rpsT</name>
    <name evidence="9" type="ORF">COT88_00715</name>
</gene>
<evidence type="ECO:0000256" key="5">
    <source>
        <dbReference type="ARBA" id="ARBA00023274"/>
    </source>
</evidence>
<dbReference type="PANTHER" id="PTHR33398">
    <property type="entry name" value="30S RIBOSOMAL PROTEIN S20"/>
    <property type="match status" value="1"/>
</dbReference>
<sequence length="124" mass="13724">MYLTLDVKESILATSKNIDMPNTKAAKKALRQNKTNRVRNLRQKRGVSEVIKDYKSSVDLGDAEAAKTKLSQVYKKLDKAAKTNLIKKNKAARLKSRLTSLLSGKKAPTEEVTAPVAPALDQEQ</sequence>
<dbReference type="GO" id="GO:0070181">
    <property type="term" value="F:small ribosomal subunit rRNA binding"/>
    <property type="evidence" value="ECO:0007669"/>
    <property type="project" value="TreeGrafter"/>
</dbReference>
<keyword evidence="5 7" id="KW-0687">Ribonucleoprotein</keyword>
<reference evidence="10" key="1">
    <citation type="submission" date="2017-09" db="EMBL/GenBank/DDBJ databases">
        <title>Depth-based differentiation of microbial function through sediment-hosted aquifers and enrichment of novel symbionts in the deep terrestrial subsurface.</title>
        <authorList>
            <person name="Probst A.J."/>
            <person name="Ladd B."/>
            <person name="Jarett J.K."/>
            <person name="Geller-Mcgrath D.E."/>
            <person name="Sieber C.M.K."/>
            <person name="Emerson J.B."/>
            <person name="Anantharaman K."/>
            <person name="Thomas B.C."/>
            <person name="Malmstrom R."/>
            <person name="Stieglmeier M."/>
            <person name="Klingl A."/>
            <person name="Woyke T."/>
            <person name="Ryan C.M."/>
            <person name="Banfield J.F."/>
        </authorList>
    </citation>
    <scope>NUCLEOTIDE SEQUENCE [LARGE SCALE GENOMIC DNA]</scope>
</reference>
<evidence type="ECO:0000313" key="9">
    <source>
        <dbReference type="EMBL" id="PIR98610.1"/>
    </source>
</evidence>
<keyword evidence="2 7" id="KW-0699">rRNA-binding</keyword>
<feature type="region of interest" description="Disordered" evidence="8">
    <location>
        <begin position="99"/>
        <end position="124"/>
    </location>
</feature>
<accession>A0A2H0VJW6</accession>
<evidence type="ECO:0000256" key="6">
    <source>
        <dbReference type="ARBA" id="ARBA00035136"/>
    </source>
</evidence>
<name>A0A2H0VJW6_9BACT</name>
<dbReference type="Pfam" id="PF01649">
    <property type="entry name" value="Ribosomal_S20p"/>
    <property type="match status" value="1"/>
</dbReference>
<evidence type="ECO:0000256" key="3">
    <source>
        <dbReference type="ARBA" id="ARBA00022884"/>
    </source>
</evidence>
<evidence type="ECO:0000313" key="10">
    <source>
        <dbReference type="Proteomes" id="UP000230776"/>
    </source>
</evidence>
<dbReference type="Proteomes" id="UP000230776">
    <property type="component" value="Unassembled WGS sequence"/>
</dbReference>
<comment type="function">
    <text evidence="7">Binds directly to 16S ribosomal RNA.</text>
</comment>
<dbReference type="GO" id="GO:0003735">
    <property type="term" value="F:structural constituent of ribosome"/>
    <property type="evidence" value="ECO:0007669"/>
    <property type="project" value="InterPro"/>
</dbReference>
<dbReference type="GO" id="GO:0006412">
    <property type="term" value="P:translation"/>
    <property type="evidence" value="ECO:0007669"/>
    <property type="project" value="UniProtKB-UniRule"/>
</dbReference>
<comment type="similarity">
    <text evidence="1 7">Belongs to the bacterial ribosomal protein bS20 family.</text>
</comment>
<keyword evidence="3 7" id="KW-0694">RNA-binding</keyword>